<dbReference type="PROSITE" id="PS51755">
    <property type="entry name" value="OMPR_PHOB"/>
    <property type="match status" value="1"/>
</dbReference>
<dbReference type="Proteomes" id="UP001060012">
    <property type="component" value="Chromosome"/>
</dbReference>
<feature type="domain" description="OmpR/PhoB-type" evidence="9">
    <location>
        <begin position="121"/>
        <end position="215"/>
    </location>
</feature>
<evidence type="ECO:0000256" key="4">
    <source>
        <dbReference type="ARBA" id="ARBA00023125"/>
    </source>
</evidence>
<evidence type="ECO:0000259" key="8">
    <source>
        <dbReference type="PROSITE" id="PS50110"/>
    </source>
</evidence>
<dbReference type="InterPro" id="IPR001789">
    <property type="entry name" value="Sig_transdc_resp-reg_receiver"/>
</dbReference>
<protein>
    <submittedName>
        <fullName evidence="10">Response regulator transcription factor</fullName>
    </submittedName>
</protein>
<dbReference type="Pfam" id="PF00486">
    <property type="entry name" value="Trans_reg_C"/>
    <property type="match status" value="1"/>
</dbReference>
<dbReference type="Gene3D" id="1.10.10.10">
    <property type="entry name" value="Winged helix-like DNA-binding domain superfamily/Winged helix DNA-binding domain"/>
    <property type="match status" value="1"/>
</dbReference>
<feature type="DNA-binding region" description="OmpR/PhoB-type" evidence="7">
    <location>
        <begin position="121"/>
        <end position="215"/>
    </location>
</feature>
<dbReference type="PANTHER" id="PTHR48111:SF1">
    <property type="entry name" value="TWO-COMPONENT RESPONSE REGULATOR ORR33"/>
    <property type="match status" value="1"/>
</dbReference>
<evidence type="ECO:0000313" key="11">
    <source>
        <dbReference type="Proteomes" id="UP001060012"/>
    </source>
</evidence>
<dbReference type="SUPFAM" id="SSF52172">
    <property type="entry name" value="CheY-like"/>
    <property type="match status" value="1"/>
</dbReference>
<dbReference type="EMBL" id="CP100595">
    <property type="protein sequence ID" value="UTJ06626.1"/>
    <property type="molecule type" value="Genomic_DNA"/>
</dbReference>
<feature type="domain" description="Response regulatory" evidence="8">
    <location>
        <begin position="2"/>
        <end position="115"/>
    </location>
</feature>
<keyword evidence="1 6" id="KW-0597">Phosphoprotein</keyword>
<dbReference type="PROSITE" id="PS50110">
    <property type="entry name" value="RESPONSE_REGULATORY"/>
    <property type="match status" value="1"/>
</dbReference>
<gene>
    <name evidence="10" type="ORF">NJU99_00610</name>
</gene>
<dbReference type="SMART" id="SM00448">
    <property type="entry name" value="REC"/>
    <property type="match status" value="1"/>
</dbReference>
<proteinExistence type="predicted"/>
<keyword evidence="5" id="KW-0804">Transcription</keyword>
<evidence type="ECO:0000256" key="5">
    <source>
        <dbReference type="ARBA" id="ARBA00023163"/>
    </source>
</evidence>
<organism evidence="10 11">
    <name type="scientific">Arcobacter roscoffensis</name>
    <dbReference type="NCBI Taxonomy" id="2961520"/>
    <lineage>
        <taxon>Bacteria</taxon>
        <taxon>Pseudomonadati</taxon>
        <taxon>Campylobacterota</taxon>
        <taxon>Epsilonproteobacteria</taxon>
        <taxon>Campylobacterales</taxon>
        <taxon>Arcobacteraceae</taxon>
        <taxon>Arcobacter</taxon>
    </lineage>
</organism>
<evidence type="ECO:0000256" key="1">
    <source>
        <dbReference type="ARBA" id="ARBA00022553"/>
    </source>
</evidence>
<accession>A0ABY5E7B0</accession>
<dbReference type="Pfam" id="PF00072">
    <property type="entry name" value="Response_reg"/>
    <property type="match status" value="1"/>
</dbReference>
<dbReference type="InterPro" id="IPR011006">
    <property type="entry name" value="CheY-like_superfamily"/>
</dbReference>
<keyword evidence="11" id="KW-1185">Reference proteome</keyword>
<evidence type="ECO:0000256" key="6">
    <source>
        <dbReference type="PROSITE-ProRule" id="PRU00169"/>
    </source>
</evidence>
<evidence type="ECO:0000313" key="10">
    <source>
        <dbReference type="EMBL" id="UTJ06626.1"/>
    </source>
</evidence>
<keyword evidence="3" id="KW-0805">Transcription regulation</keyword>
<feature type="modified residue" description="4-aspartylphosphate" evidence="6">
    <location>
        <position position="50"/>
    </location>
</feature>
<reference evidence="10" key="1">
    <citation type="submission" date="2022-07" db="EMBL/GenBank/DDBJ databases">
        <title>Arcobacter roscoffensis sp. nov., a marine bacterium isolated from coastal seawater collected from Roscoff, France.</title>
        <authorList>
            <person name="Pascual J."/>
            <person name="Lepeaux C."/>
            <person name="Methner A."/>
            <person name="Overmann J."/>
        </authorList>
    </citation>
    <scope>NUCLEOTIDE SEQUENCE</scope>
    <source>
        <strain evidence="10">ARW1-2F2</strain>
    </source>
</reference>
<keyword evidence="4 7" id="KW-0238">DNA-binding</keyword>
<dbReference type="InterPro" id="IPR039420">
    <property type="entry name" value="WalR-like"/>
</dbReference>
<name>A0ABY5E7B0_9BACT</name>
<dbReference type="RefSeq" id="WP_254576805.1">
    <property type="nucleotide sequence ID" value="NZ_CP100595.1"/>
</dbReference>
<dbReference type="InterPro" id="IPR001867">
    <property type="entry name" value="OmpR/PhoB-type_DNA-bd"/>
</dbReference>
<evidence type="ECO:0000259" key="9">
    <source>
        <dbReference type="PROSITE" id="PS51755"/>
    </source>
</evidence>
<evidence type="ECO:0000256" key="2">
    <source>
        <dbReference type="ARBA" id="ARBA00023012"/>
    </source>
</evidence>
<dbReference type="InterPro" id="IPR036388">
    <property type="entry name" value="WH-like_DNA-bd_sf"/>
</dbReference>
<dbReference type="SMART" id="SM00862">
    <property type="entry name" value="Trans_reg_C"/>
    <property type="match status" value="1"/>
</dbReference>
<dbReference type="InterPro" id="IPR016032">
    <property type="entry name" value="Sig_transdc_resp-reg_C-effctor"/>
</dbReference>
<evidence type="ECO:0000256" key="7">
    <source>
        <dbReference type="PROSITE-ProRule" id="PRU01091"/>
    </source>
</evidence>
<evidence type="ECO:0000256" key="3">
    <source>
        <dbReference type="ARBA" id="ARBA00023015"/>
    </source>
</evidence>
<sequence>MKILLLEDDYSLNEAIKETLESQNYIVESFYDGLEAYSNISNDYDLFILDINTPSIEGLDILSHIKSINTNSNVIMISAIIDILKIKEAYDLGCDDYIKKPFEIDELLFKIQRLEKTNLNKSIFKINSSIHFCRNKKELVIENQKCSLTKNEKNFLYLLVSNKADIINHEQIENFVYQGESKSSDAIRSMVKRLRKKIPYDLIENVLEEGYQLRHSGNES</sequence>
<dbReference type="PANTHER" id="PTHR48111">
    <property type="entry name" value="REGULATOR OF RPOS"/>
    <property type="match status" value="1"/>
</dbReference>
<dbReference type="Gene3D" id="3.40.50.2300">
    <property type="match status" value="1"/>
</dbReference>
<keyword evidence="2" id="KW-0902">Two-component regulatory system</keyword>
<dbReference type="SUPFAM" id="SSF46894">
    <property type="entry name" value="C-terminal effector domain of the bipartite response regulators"/>
    <property type="match status" value="1"/>
</dbReference>